<evidence type="ECO:0000256" key="4">
    <source>
        <dbReference type="ARBA" id="ARBA00022989"/>
    </source>
</evidence>
<protein>
    <recommendedName>
        <fullName evidence="9">Potassium channel domain-containing protein</fullName>
    </recommendedName>
</protein>
<organism evidence="10 11">
    <name type="scientific">Nematostella vectensis</name>
    <name type="common">Starlet sea anemone</name>
    <dbReference type="NCBI Taxonomy" id="45351"/>
    <lineage>
        <taxon>Eukaryota</taxon>
        <taxon>Metazoa</taxon>
        <taxon>Cnidaria</taxon>
        <taxon>Anthozoa</taxon>
        <taxon>Hexacorallia</taxon>
        <taxon>Actiniaria</taxon>
        <taxon>Edwardsiidae</taxon>
        <taxon>Nematostella</taxon>
    </lineage>
</organism>
<evidence type="ECO:0000256" key="1">
    <source>
        <dbReference type="ARBA" id="ARBA00004141"/>
    </source>
</evidence>
<name>A7SKS0_NEMVE</name>
<dbReference type="GO" id="GO:0005886">
    <property type="term" value="C:plasma membrane"/>
    <property type="evidence" value="ECO:0000318"/>
    <property type="project" value="GO_Central"/>
</dbReference>
<feature type="transmembrane region" description="Helical" evidence="8">
    <location>
        <begin position="20"/>
        <end position="47"/>
    </location>
</feature>
<keyword evidence="11" id="KW-1185">Reference proteome</keyword>
<sequence>MKLFAGYGDIVPQTNGGKGFVIPFSLIGIPLVMVALKSGGELISLGVRTTYVAFSKRVLGHESCQRLLPRCLAIAFSMVTIFICIMGGVQTYLDEWTFLESVYCWFVTCSTMGFGDYV</sequence>
<keyword evidence="3 8" id="KW-0812">Transmembrane</keyword>
<dbReference type="AlphaFoldDB" id="A7SKS0"/>
<evidence type="ECO:0000256" key="8">
    <source>
        <dbReference type="SAM" id="Phobius"/>
    </source>
</evidence>
<dbReference type="eggNOG" id="KOG4404">
    <property type="taxonomic scope" value="Eukaryota"/>
</dbReference>
<evidence type="ECO:0000256" key="7">
    <source>
        <dbReference type="ARBA" id="ARBA00023303"/>
    </source>
</evidence>
<dbReference type="Gene3D" id="1.10.287.70">
    <property type="match status" value="1"/>
</dbReference>
<evidence type="ECO:0000259" key="9">
    <source>
        <dbReference type="Pfam" id="PF07885"/>
    </source>
</evidence>
<dbReference type="InParanoid" id="A7SKS0"/>
<evidence type="ECO:0000256" key="3">
    <source>
        <dbReference type="ARBA" id="ARBA00022692"/>
    </source>
</evidence>
<keyword evidence="2" id="KW-0813">Transport</keyword>
<dbReference type="InterPro" id="IPR003280">
    <property type="entry name" value="2pore_dom_K_chnl"/>
</dbReference>
<dbReference type="FunFam" id="1.10.287.70:FF:000407">
    <property type="entry name" value="Predicted protein"/>
    <property type="match status" value="1"/>
</dbReference>
<keyword evidence="5" id="KW-0406">Ion transport</keyword>
<keyword evidence="7" id="KW-0407">Ion channel</keyword>
<keyword evidence="6 8" id="KW-0472">Membrane</keyword>
<dbReference type="PANTHER" id="PTHR11003">
    <property type="entry name" value="POTASSIUM CHANNEL, SUBFAMILY K"/>
    <property type="match status" value="1"/>
</dbReference>
<dbReference type="STRING" id="45351.A7SKS0"/>
<dbReference type="GO" id="GO:0022841">
    <property type="term" value="F:potassium ion leak channel activity"/>
    <property type="evidence" value="ECO:0000318"/>
    <property type="project" value="GO_Central"/>
</dbReference>
<accession>A7SKS0</accession>
<reference evidence="10 11" key="1">
    <citation type="journal article" date="2007" name="Science">
        <title>Sea anemone genome reveals ancestral eumetazoan gene repertoire and genomic organization.</title>
        <authorList>
            <person name="Putnam N.H."/>
            <person name="Srivastava M."/>
            <person name="Hellsten U."/>
            <person name="Dirks B."/>
            <person name="Chapman J."/>
            <person name="Salamov A."/>
            <person name="Terry A."/>
            <person name="Shapiro H."/>
            <person name="Lindquist E."/>
            <person name="Kapitonov V.V."/>
            <person name="Jurka J."/>
            <person name="Genikhovich G."/>
            <person name="Grigoriev I.V."/>
            <person name="Lucas S.M."/>
            <person name="Steele R.E."/>
            <person name="Finnerty J.R."/>
            <person name="Technau U."/>
            <person name="Martindale M.Q."/>
            <person name="Rokhsar D.S."/>
        </authorList>
    </citation>
    <scope>NUCLEOTIDE SEQUENCE [LARGE SCALE GENOMIC DNA]</scope>
    <source>
        <strain evidence="11">CH2 X CH6</strain>
    </source>
</reference>
<proteinExistence type="predicted"/>
<dbReference type="HOGENOM" id="CLU_022504_7_0_1"/>
<evidence type="ECO:0000256" key="6">
    <source>
        <dbReference type="ARBA" id="ARBA00023136"/>
    </source>
</evidence>
<keyword evidence="4 8" id="KW-1133">Transmembrane helix</keyword>
<evidence type="ECO:0000313" key="10">
    <source>
        <dbReference type="EMBL" id="EDO35687.1"/>
    </source>
</evidence>
<dbReference type="InterPro" id="IPR013099">
    <property type="entry name" value="K_chnl_dom"/>
</dbReference>
<gene>
    <name evidence="10" type="ORF">NEMVEDRAFT_v1g121981</name>
</gene>
<evidence type="ECO:0000256" key="2">
    <source>
        <dbReference type="ARBA" id="ARBA00022448"/>
    </source>
</evidence>
<feature type="transmembrane region" description="Helical" evidence="8">
    <location>
        <begin position="67"/>
        <end position="89"/>
    </location>
</feature>
<dbReference type="GO" id="GO:0071805">
    <property type="term" value="P:potassium ion transmembrane transport"/>
    <property type="evidence" value="ECO:0000318"/>
    <property type="project" value="GO_Central"/>
</dbReference>
<dbReference type="PANTHER" id="PTHR11003:SF345">
    <property type="entry name" value="TWIK FAMILY OF POTASSIUM CHANNELS PROTEIN 18"/>
    <property type="match status" value="1"/>
</dbReference>
<dbReference type="SUPFAM" id="SSF81324">
    <property type="entry name" value="Voltage-gated potassium channels"/>
    <property type="match status" value="1"/>
</dbReference>
<evidence type="ECO:0000256" key="5">
    <source>
        <dbReference type="ARBA" id="ARBA00023065"/>
    </source>
</evidence>
<feature type="domain" description="Potassium channel" evidence="9">
    <location>
        <begin position="6"/>
        <end position="43"/>
    </location>
</feature>
<dbReference type="EMBL" id="DS469691">
    <property type="protein sequence ID" value="EDO35687.1"/>
    <property type="molecule type" value="Genomic_DNA"/>
</dbReference>
<dbReference type="PhylomeDB" id="A7SKS0"/>
<dbReference type="Proteomes" id="UP000001593">
    <property type="component" value="Unassembled WGS sequence"/>
</dbReference>
<feature type="non-terminal residue" evidence="10">
    <location>
        <position position="118"/>
    </location>
</feature>
<comment type="subcellular location">
    <subcellularLocation>
        <location evidence="1">Membrane</location>
        <topology evidence="1">Multi-pass membrane protein</topology>
    </subcellularLocation>
</comment>
<dbReference type="Pfam" id="PF07885">
    <property type="entry name" value="Ion_trans_2"/>
    <property type="match status" value="1"/>
</dbReference>
<evidence type="ECO:0000313" key="11">
    <source>
        <dbReference type="Proteomes" id="UP000001593"/>
    </source>
</evidence>
<dbReference type="GO" id="GO:0015271">
    <property type="term" value="F:outward rectifier potassium channel activity"/>
    <property type="evidence" value="ECO:0000318"/>
    <property type="project" value="GO_Central"/>
</dbReference>